<dbReference type="InterPro" id="IPR025506">
    <property type="entry name" value="Abi_alpha"/>
</dbReference>
<accession>A0A5R9BVL7</accession>
<protein>
    <submittedName>
        <fullName evidence="1">DUF4393 domain-containing protein</fullName>
    </submittedName>
</protein>
<organism evidence="1 2">
    <name type="scientific">Marinilactibacillus psychrotolerans</name>
    <dbReference type="NCBI Taxonomy" id="191770"/>
    <lineage>
        <taxon>Bacteria</taxon>
        <taxon>Bacillati</taxon>
        <taxon>Bacillota</taxon>
        <taxon>Bacilli</taxon>
        <taxon>Lactobacillales</taxon>
        <taxon>Carnobacteriaceae</taxon>
        <taxon>Marinilactibacillus</taxon>
    </lineage>
</organism>
<dbReference type="RefSeq" id="WP_138473141.1">
    <property type="nucleotide sequence ID" value="NZ_VBTE01000067.1"/>
</dbReference>
<sequence>MEDISQFMPIISGMLGGAASSGAFKGPIKTLEDLWFIYFGNKASEKAEMIRAKQKISTTEFERKTLEEISKINPQDIQEPKLALIGPALEASRFYIEEKDIRNMFAKLIASSMDKDKSKQVHPSFVEIIKQMTSLDAKNLKSIYDSKGNAPIVEMRLSDDRGRFSKQFLHLYLGNKDEPDYSLIASSLINLSRLGTVNLNYENFYSDNLKYKEFESSRLYEQAKLILEQSRDLSNLDKVIKEHEKFIKQYEEKPGVNISKLKREIEDLKSHKAEGDKVTKIDIIKGVVQITQFGNDFCKACL</sequence>
<proteinExistence type="predicted"/>
<dbReference type="AlphaFoldDB" id="A0A5R9BVL7"/>
<evidence type="ECO:0000313" key="1">
    <source>
        <dbReference type="EMBL" id="TLQ04724.1"/>
    </source>
</evidence>
<dbReference type="OrthoDB" id="2339567at2"/>
<name>A0A5R9BVL7_9LACT</name>
<dbReference type="Gene3D" id="3.30.110.190">
    <property type="match status" value="1"/>
</dbReference>
<reference evidence="1 2" key="1">
    <citation type="submission" date="2019-05" db="EMBL/GenBank/DDBJ databases">
        <title>The metagenome of a microbial culture collection derived from dairy environment covers the genomic content of the human microbiome.</title>
        <authorList>
            <person name="Roder T."/>
            <person name="Wuthrich D."/>
            <person name="Sattari Z."/>
            <person name="Von Ah U."/>
            <person name="Bar C."/>
            <person name="Ronchi F."/>
            <person name="Macpherson A.J."/>
            <person name="Ganal-Vonarburg S.C."/>
            <person name="Bruggmann R."/>
            <person name="Vergeres G."/>
        </authorList>
    </citation>
    <scope>NUCLEOTIDE SEQUENCE [LARGE SCALE GENOMIC DNA]</scope>
    <source>
        <strain evidence="1 2">FAM 24235</strain>
    </source>
</reference>
<evidence type="ECO:0000313" key="2">
    <source>
        <dbReference type="Proteomes" id="UP000307201"/>
    </source>
</evidence>
<dbReference type="Pfam" id="PF14337">
    <property type="entry name" value="Abi_alpha"/>
    <property type="match status" value="1"/>
</dbReference>
<comment type="caution">
    <text evidence="1">The sequence shown here is derived from an EMBL/GenBank/DDBJ whole genome shotgun (WGS) entry which is preliminary data.</text>
</comment>
<dbReference type="EMBL" id="VBTE01000067">
    <property type="protein sequence ID" value="TLQ04724.1"/>
    <property type="molecule type" value="Genomic_DNA"/>
</dbReference>
<gene>
    <name evidence="1" type="ORF">FEZ48_13340</name>
</gene>
<dbReference type="Proteomes" id="UP000307201">
    <property type="component" value="Unassembled WGS sequence"/>
</dbReference>